<feature type="compositionally biased region" description="Polar residues" evidence="1">
    <location>
        <begin position="195"/>
        <end position="216"/>
    </location>
</feature>
<protein>
    <submittedName>
        <fullName evidence="2">Uncharacterized protein</fullName>
    </submittedName>
</protein>
<dbReference type="EMBL" id="PDCK01000039">
    <property type="protein sequence ID" value="PRQ55976.1"/>
    <property type="molecule type" value="Genomic_DNA"/>
</dbReference>
<feature type="region of interest" description="Disordered" evidence="1">
    <location>
        <begin position="171"/>
        <end position="216"/>
    </location>
</feature>
<feature type="compositionally biased region" description="Polar residues" evidence="1">
    <location>
        <begin position="97"/>
        <end position="108"/>
    </location>
</feature>
<dbReference type="Proteomes" id="UP000238479">
    <property type="component" value="Chromosome 1"/>
</dbReference>
<comment type="caution">
    <text evidence="2">The sequence shown here is derived from an EMBL/GenBank/DDBJ whole genome shotgun (WGS) entry which is preliminary data.</text>
</comment>
<feature type="compositionally biased region" description="Basic residues" evidence="1">
    <location>
        <begin position="1"/>
        <end position="14"/>
    </location>
</feature>
<feature type="region of interest" description="Disordered" evidence="1">
    <location>
        <begin position="1"/>
        <end position="29"/>
    </location>
</feature>
<feature type="compositionally biased region" description="Polar residues" evidence="1">
    <location>
        <begin position="20"/>
        <end position="29"/>
    </location>
</feature>
<evidence type="ECO:0000256" key="1">
    <source>
        <dbReference type="SAM" id="MobiDB-lite"/>
    </source>
</evidence>
<proteinExistence type="predicted"/>
<accession>A0A2P6SBC7</accession>
<evidence type="ECO:0000313" key="3">
    <source>
        <dbReference type="Proteomes" id="UP000238479"/>
    </source>
</evidence>
<gene>
    <name evidence="2" type="ORF">RchiOBHm_Chr1g0330591</name>
</gene>
<name>A0A2P6SBC7_ROSCH</name>
<evidence type="ECO:0000313" key="2">
    <source>
        <dbReference type="EMBL" id="PRQ55976.1"/>
    </source>
</evidence>
<organism evidence="2 3">
    <name type="scientific">Rosa chinensis</name>
    <name type="common">China rose</name>
    <dbReference type="NCBI Taxonomy" id="74649"/>
    <lineage>
        <taxon>Eukaryota</taxon>
        <taxon>Viridiplantae</taxon>
        <taxon>Streptophyta</taxon>
        <taxon>Embryophyta</taxon>
        <taxon>Tracheophyta</taxon>
        <taxon>Spermatophyta</taxon>
        <taxon>Magnoliopsida</taxon>
        <taxon>eudicotyledons</taxon>
        <taxon>Gunneridae</taxon>
        <taxon>Pentapetalae</taxon>
        <taxon>rosids</taxon>
        <taxon>fabids</taxon>
        <taxon>Rosales</taxon>
        <taxon>Rosaceae</taxon>
        <taxon>Rosoideae</taxon>
        <taxon>Rosoideae incertae sedis</taxon>
        <taxon>Rosa</taxon>
    </lineage>
</organism>
<dbReference type="AlphaFoldDB" id="A0A2P6SBC7"/>
<reference evidence="2 3" key="1">
    <citation type="journal article" date="2018" name="Nat. Genet.">
        <title>The Rosa genome provides new insights in the design of modern roses.</title>
        <authorList>
            <person name="Bendahmane M."/>
        </authorList>
    </citation>
    <scope>NUCLEOTIDE SEQUENCE [LARGE SCALE GENOMIC DNA]</scope>
    <source>
        <strain evidence="3">cv. Old Blush</strain>
    </source>
</reference>
<feature type="region of interest" description="Disordered" evidence="1">
    <location>
        <begin position="97"/>
        <end position="116"/>
    </location>
</feature>
<keyword evidence="3" id="KW-1185">Reference proteome</keyword>
<dbReference type="Gramene" id="PRQ55976">
    <property type="protein sequence ID" value="PRQ55976"/>
    <property type="gene ID" value="RchiOBHm_Chr1g0330591"/>
</dbReference>
<sequence length="216" mass="24703">MASNNRKLKGKRYLRMNDGPNDNDQQNVQNALDGHTTATFFDNNINCRIKSRRWIEVSEAVVEDSRVKQHNDDGINVIQHRDKRVRNNRETSNVTMKRTTVTEANSNGNGQGGTGEHLHSFGQASYQSTRQDVGLIDIEKERKRGEEQCPPDLDSARNELDIARKYHKWSKRNTTKVREEQQILEDAEKDEGERTSPQLLGLQSRSSGRPYPNQAS</sequence>